<keyword evidence="2" id="KW-1185">Reference proteome</keyword>
<comment type="caution">
    <text evidence="1">The sequence shown here is derived from an EMBL/GenBank/DDBJ whole genome shotgun (WGS) entry which is preliminary data.</text>
</comment>
<dbReference type="SUPFAM" id="SSF48452">
    <property type="entry name" value="TPR-like"/>
    <property type="match status" value="1"/>
</dbReference>
<dbReference type="Proteomes" id="UP000275267">
    <property type="component" value="Unassembled WGS sequence"/>
</dbReference>
<dbReference type="InterPro" id="IPR039904">
    <property type="entry name" value="TRANK1"/>
</dbReference>
<name>A0A3L6QYT7_PANMI</name>
<reference evidence="2" key="1">
    <citation type="journal article" date="2019" name="Nat. Commun.">
        <title>The genome of broomcorn millet.</title>
        <authorList>
            <person name="Zou C."/>
            <person name="Miki D."/>
            <person name="Li D."/>
            <person name="Tang Q."/>
            <person name="Xiao L."/>
            <person name="Rajput S."/>
            <person name="Deng P."/>
            <person name="Jia W."/>
            <person name="Huang R."/>
            <person name="Zhang M."/>
            <person name="Sun Y."/>
            <person name="Hu J."/>
            <person name="Fu X."/>
            <person name="Schnable P.S."/>
            <person name="Li F."/>
            <person name="Zhang H."/>
            <person name="Feng B."/>
            <person name="Zhu X."/>
            <person name="Liu R."/>
            <person name="Schnable J.C."/>
            <person name="Zhu J.-K."/>
            <person name="Zhang H."/>
        </authorList>
    </citation>
    <scope>NUCLEOTIDE SEQUENCE [LARGE SCALE GENOMIC DNA]</scope>
</reference>
<dbReference type="OrthoDB" id="3156807at2759"/>
<protein>
    <submittedName>
        <fullName evidence="1">Uncharacterized protein</fullName>
    </submittedName>
</protein>
<evidence type="ECO:0000313" key="2">
    <source>
        <dbReference type="Proteomes" id="UP000275267"/>
    </source>
</evidence>
<dbReference type="InterPro" id="IPR011990">
    <property type="entry name" value="TPR-like_helical_dom_sf"/>
</dbReference>
<evidence type="ECO:0000313" key="1">
    <source>
        <dbReference type="EMBL" id="RLM92211.1"/>
    </source>
</evidence>
<accession>A0A3L6QYT7</accession>
<organism evidence="1 2">
    <name type="scientific">Panicum miliaceum</name>
    <name type="common">Proso millet</name>
    <name type="synonym">Broomcorn millet</name>
    <dbReference type="NCBI Taxonomy" id="4540"/>
    <lineage>
        <taxon>Eukaryota</taxon>
        <taxon>Viridiplantae</taxon>
        <taxon>Streptophyta</taxon>
        <taxon>Embryophyta</taxon>
        <taxon>Tracheophyta</taxon>
        <taxon>Spermatophyta</taxon>
        <taxon>Magnoliopsida</taxon>
        <taxon>Liliopsida</taxon>
        <taxon>Poales</taxon>
        <taxon>Poaceae</taxon>
        <taxon>PACMAD clade</taxon>
        <taxon>Panicoideae</taxon>
        <taxon>Panicodae</taxon>
        <taxon>Paniceae</taxon>
        <taxon>Panicinae</taxon>
        <taxon>Panicum</taxon>
        <taxon>Panicum sect. Panicum</taxon>
    </lineage>
</organism>
<dbReference type="EMBL" id="PQIB02000010">
    <property type="protein sequence ID" value="RLM92211.1"/>
    <property type="molecule type" value="Genomic_DNA"/>
</dbReference>
<proteinExistence type="predicted"/>
<dbReference type="AlphaFoldDB" id="A0A3L6QYT7"/>
<dbReference type="PANTHER" id="PTHR21529">
    <property type="entry name" value="MAMMARY TURMOR VIRUS RECEPTOR HOMOLOG 1, 2 MTVR1, 2"/>
    <property type="match status" value="1"/>
</dbReference>
<dbReference type="PANTHER" id="PTHR21529:SF4">
    <property type="entry name" value="TPR AND ANKYRIN REPEAT-CONTAINING PROTEIN 1"/>
    <property type="match status" value="1"/>
</dbReference>
<gene>
    <name evidence="1" type="ORF">C2845_PM08G15440</name>
</gene>
<dbReference type="STRING" id="4540.A0A3L6QYT7"/>
<sequence length="640" mass="72723">MYDINDELEEFNNIPDKLHNIPQENCPHVITLQKFLVMLDGTMSTSFFDRFHGELRTCVKDGKLQSHILQAFIETKEVDYEKFSNSYWPHFNAKLTNSLDPSTVFTQIISHIKGGHQAGKSPGRKLEKTDYIMLYDRRFPSLSAEIRDKIFDIYICYEKKKCIAREFDLSDFVNSLHCRLSTDGYNDRLNPESSLVHGETPVLLESCNGNRTQQRKGIDFGADQVILVRDDATKQQVVGLVGNQALVLTILESKGLEFEKESSTDDWRLRGIKLFNERQFGMTSMCFQKAGDEHREKWARAADLVANGERLFSGNWRRAQKFFVQAAEIYDSIGKHEKAASCLIKGLQESSGDSKLENAGECFAMAKCWFQAANAYFEAKCYTKCFSTCLKGELFDIGLKFVRQLDETSSFEGSNSSELNATRNKYLDDCASYYFHRKDMTRMMEFVKAFSSVGNIREFLTSRTLFNELLNFEVEMGNFTEAADAAEHIGSVFMWEDTINFGNMAQLILLHVIMNSLWNAHAKRRYHKGYVGKEQMLKKAREIVQKVSNLYHSASLEEDALFDPRKSLANLSRNLPAGGKQGILLVKLCSVRSILDIHLLFGSSGYNFELESLEINGSGSVIAEDAISNNKQGLFATGQK</sequence>